<dbReference type="RefSeq" id="WP_213821380.1">
    <property type="nucleotide sequence ID" value="NZ_JAAMFL010000005.1"/>
</dbReference>
<protein>
    <submittedName>
        <fullName evidence="1">Uncharacterized protein</fullName>
    </submittedName>
</protein>
<evidence type="ECO:0000313" key="2">
    <source>
        <dbReference type="Proteomes" id="UP001519503"/>
    </source>
</evidence>
<name>A0ABS5QW74_9LACO</name>
<gene>
    <name evidence="1" type="ORF">G6R30_03135</name>
</gene>
<dbReference type="Proteomes" id="UP001519503">
    <property type="component" value="Unassembled WGS sequence"/>
</dbReference>
<accession>A0ABS5QW74</accession>
<sequence length="93" mass="10619">MIALKHISLKENLRDYLFELEEQGGSEPLAIPRSKSDVPMVYRDNLELIQIILDSPEDSLAYSVAQFQLEENGLLPTKEGEQDFVDLLKRINS</sequence>
<proteinExistence type="predicted"/>
<organism evidence="1 2">
    <name type="scientific">Fructobacillus parabroussonetiae</name>
    <dbReference type="NCBI Taxonomy" id="2713174"/>
    <lineage>
        <taxon>Bacteria</taxon>
        <taxon>Bacillati</taxon>
        <taxon>Bacillota</taxon>
        <taxon>Bacilli</taxon>
        <taxon>Lactobacillales</taxon>
        <taxon>Lactobacillaceae</taxon>
        <taxon>Fructobacillus</taxon>
    </lineage>
</organism>
<keyword evidence="2" id="KW-1185">Reference proteome</keyword>
<comment type="caution">
    <text evidence="1">The sequence shown here is derived from an EMBL/GenBank/DDBJ whole genome shotgun (WGS) entry which is preliminary data.</text>
</comment>
<reference evidence="1 2" key="1">
    <citation type="submission" date="2020-02" db="EMBL/GenBank/DDBJ databases">
        <title>Fructobacillus sp. isolated from paper mulberry of Taiwan.</title>
        <authorList>
            <person name="Lin S.-T."/>
        </authorList>
    </citation>
    <scope>NUCLEOTIDE SEQUENCE [LARGE SCALE GENOMIC DNA]</scope>
    <source>
        <strain evidence="1 2">S1-1</strain>
    </source>
</reference>
<evidence type="ECO:0000313" key="1">
    <source>
        <dbReference type="EMBL" id="MBS9337458.1"/>
    </source>
</evidence>
<dbReference type="EMBL" id="JAAMFL010000005">
    <property type="protein sequence ID" value="MBS9337458.1"/>
    <property type="molecule type" value="Genomic_DNA"/>
</dbReference>